<dbReference type="InterPro" id="IPR015943">
    <property type="entry name" value="WD40/YVTN_repeat-like_dom_sf"/>
</dbReference>
<dbReference type="Gene3D" id="3.30.70.270">
    <property type="match status" value="1"/>
</dbReference>
<keyword evidence="4" id="KW-0732">Signal</keyword>
<dbReference type="Pfam" id="PF07495">
    <property type="entry name" value="Y_Y_Y"/>
    <property type="match status" value="1"/>
</dbReference>
<keyword evidence="6" id="KW-0808">Transferase</keyword>
<gene>
    <name evidence="6" type="ORF">L3081_08840</name>
</gene>
<dbReference type="SUPFAM" id="SSF55073">
    <property type="entry name" value="Nucleotide cyclase"/>
    <property type="match status" value="1"/>
</dbReference>
<name>A0ABS9WZW9_9GAMM</name>
<evidence type="ECO:0000313" key="7">
    <source>
        <dbReference type="Proteomes" id="UP001139646"/>
    </source>
</evidence>
<keyword evidence="7" id="KW-1185">Reference proteome</keyword>
<dbReference type="Gene3D" id="2.60.40.10">
    <property type="entry name" value="Immunoglobulins"/>
    <property type="match status" value="1"/>
</dbReference>
<dbReference type="PANTHER" id="PTHR45138">
    <property type="entry name" value="REGULATORY COMPONENTS OF SENSORY TRANSDUCTION SYSTEM"/>
    <property type="match status" value="1"/>
</dbReference>
<dbReference type="InterPro" id="IPR013783">
    <property type="entry name" value="Ig-like_fold"/>
</dbReference>
<dbReference type="InterPro" id="IPR011110">
    <property type="entry name" value="Reg_prop"/>
</dbReference>
<evidence type="ECO:0000256" key="3">
    <source>
        <dbReference type="SAM" id="Phobius"/>
    </source>
</evidence>
<dbReference type="InterPro" id="IPR029787">
    <property type="entry name" value="Nucleotide_cyclase"/>
</dbReference>
<dbReference type="Pfam" id="PF00990">
    <property type="entry name" value="GGDEF"/>
    <property type="match status" value="1"/>
</dbReference>
<feature type="signal peptide" evidence="4">
    <location>
        <begin position="1"/>
        <end position="24"/>
    </location>
</feature>
<feature type="transmembrane region" description="Helical" evidence="3">
    <location>
        <begin position="747"/>
        <end position="770"/>
    </location>
</feature>
<dbReference type="Proteomes" id="UP001139646">
    <property type="component" value="Unassembled WGS sequence"/>
</dbReference>
<evidence type="ECO:0000313" key="6">
    <source>
        <dbReference type="EMBL" id="MCI2283480.1"/>
    </source>
</evidence>
<keyword evidence="3" id="KW-0812">Transmembrane</keyword>
<evidence type="ECO:0000256" key="1">
    <source>
        <dbReference type="ARBA" id="ARBA00012528"/>
    </source>
</evidence>
<dbReference type="NCBIfam" id="TIGR00254">
    <property type="entry name" value="GGDEF"/>
    <property type="match status" value="1"/>
</dbReference>
<dbReference type="PANTHER" id="PTHR45138:SF9">
    <property type="entry name" value="DIGUANYLATE CYCLASE DGCM-RELATED"/>
    <property type="match status" value="1"/>
</dbReference>
<proteinExistence type="predicted"/>
<dbReference type="InterPro" id="IPR011123">
    <property type="entry name" value="Y_Y_Y"/>
</dbReference>
<comment type="caution">
    <text evidence="6">The sequence shown here is derived from an EMBL/GenBank/DDBJ whole genome shotgun (WGS) entry which is preliminary data.</text>
</comment>
<keyword evidence="3" id="KW-1133">Transmembrane helix</keyword>
<dbReference type="SUPFAM" id="SSF63829">
    <property type="entry name" value="Calcium-dependent phosphotriesterase"/>
    <property type="match status" value="3"/>
</dbReference>
<sequence length="1004" mass="113831">MKYSSIPSWLSLFCVFLYCFSANAFNISPQDQSLPISDYFTQTWTTHDGLPHNGINTISQTTDGYLWIGTWEGLARFNGRDFKIFTRGSKIGLPDSAIKSLTSTTSGDVLVAGARGGLSERKDNQWYPKPPASTMINHAIYDRDNNLWLALEGKGLVYRNKENQQDTTIINNLRAYQIVQDNENTIWVATNKGLYSVKNKTLVRHIDESFGLPNLPVQTLLLTQKKQLIVGTQQGAYKLNDDIFQPLHSQLANERITSLLQDNVQNLWIGTDSHGIFRLNIAQNHLEQLDDTNGLPNNKISSLYQDFEQSIWVGTNSGLFRLREAPFITLTTKQGLADDYIRSVLSHSDGSMWIGSSKGLNRIKKGKITTISPTHETDQLSVLSLAETPEKQVLVGTYNQGLYLVINNKLHKIMSTDNGLPKNEIRTILVDKNKNLWLGTATGLVKVSPDKTMELFNKQSGLPASFIMALIEDESGRIWIGTGDGIASYDNGTIQTYRLNEKFDAEYAFGFYIERNSLWMATDRGLIAINLTTNEMSAITKENGLPVDKIFQIIIDNDNTFWLTSNRGIISISREQVNKVIQGKNNQIDYRLFAEGVGLLSSQANGGSTPAATLHDDGSVWIATAKGVSHVNHERLQRTAETIIPVTIEQLNVDGISYPISSSIKLPEGASRITIHYAGLGYLMAKHIEYQTQLIGFDQQWRNKNNQTFTEFTNLSPGQYTFNMRAKYPNGQWQNNVASITFTITPYYWQTTSFKLFIFFSFCFILYALYHYRMLSIEQSQIKLKELVAQQTIELQKQAELFSYQANHDQLTGLFNRRAFDTWCNNDFAKAKVDEQPLTIIILDIDHFKKVNDEYSHLVGDQVIKTIANILLKLIKDNTPQTKLARWGGEEFTILMNTDENKAYDFCELIRITVKNYDFSSIVNNLNMTISIGLTDNSDVTEYDKMISRADQALYFAKNHGRNQVRIYQHDDNLQNKKVDERISQVTRAKSRLNDESNETTSIK</sequence>
<evidence type="ECO:0000259" key="5">
    <source>
        <dbReference type="PROSITE" id="PS50887"/>
    </source>
</evidence>
<dbReference type="CDD" id="cd01949">
    <property type="entry name" value="GGDEF"/>
    <property type="match status" value="1"/>
</dbReference>
<dbReference type="Pfam" id="PF07494">
    <property type="entry name" value="Reg_prop"/>
    <property type="match status" value="5"/>
</dbReference>
<protein>
    <recommendedName>
        <fullName evidence="1">diguanylate cyclase</fullName>
        <ecNumber evidence="1">2.7.7.65</ecNumber>
    </recommendedName>
</protein>
<organism evidence="6 7">
    <name type="scientific">Colwellia maritima</name>
    <dbReference type="NCBI Taxonomy" id="2912588"/>
    <lineage>
        <taxon>Bacteria</taxon>
        <taxon>Pseudomonadati</taxon>
        <taxon>Pseudomonadota</taxon>
        <taxon>Gammaproteobacteria</taxon>
        <taxon>Alteromonadales</taxon>
        <taxon>Colwelliaceae</taxon>
        <taxon>Colwellia</taxon>
    </lineage>
</organism>
<dbReference type="EMBL" id="JAKKSL010000001">
    <property type="protein sequence ID" value="MCI2283480.1"/>
    <property type="molecule type" value="Genomic_DNA"/>
</dbReference>
<evidence type="ECO:0000256" key="2">
    <source>
        <dbReference type="ARBA" id="ARBA00034247"/>
    </source>
</evidence>
<dbReference type="InterPro" id="IPR050469">
    <property type="entry name" value="Diguanylate_Cyclase"/>
</dbReference>
<dbReference type="InterPro" id="IPR000160">
    <property type="entry name" value="GGDEF_dom"/>
</dbReference>
<dbReference type="EC" id="2.7.7.65" evidence="1"/>
<dbReference type="InterPro" id="IPR043128">
    <property type="entry name" value="Rev_trsase/Diguanyl_cyclase"/>
</dbReference>
<dbReference type="RefSeq" id="WP_242284975.1">
    <property type="nucleotide sequence ID" value="NZ_JAKKSL010000001.1"/>
</dbReference>
<dbReference type="GO" id="GO:0052621">
    <property type="term" value="F:diguanylate cyclase activity"/>
    <property type="evidence" value="ECO:0007669"/>
    <property type="project" value="UniProtKB-EC"/>
</dbReference>
<dbReference type="Gene3D" id="2.130.10.10">
    <property type="entry name" value="YVTN repeat-like/Quinoprotein amine dehydrogenase"/>
    <property type="match status" value="3"/>
</dbReference>
<comment type="catalytic activity">
    <reaction evidence="2">
        <text>2 GTP = 3',3'-c-di-GMP + 2 diphosphate</text>
        <dbReference type="Rhea" id="RHEA:24898"/>
        <dbReference type="ChEBI" id="CHEBI:33019"/>
        <dbReference type="ChEBI" id="CHEBI:37565"/>
        <dbReference type="ChEBI" id="CHEBI:58805"/>
        <dbReference type="EC" id="2.7.7.65"/>
    </reaction>
</comment>
<keyword evidence="3" id="KW-0472">Membrane</keyword>
<feature type="chain" id="PRO_5046269790" description="diguanylate cyclase" evidence="4">
    <location>
        <begin position="25"/>
        <end position="1004"/>
    </location>
</feature>
<keyword evidence="6" id="KW-0548">Nucleotidyltransferase</keyword>
<accession>A0ABS9WZW9</accession>
<reference evidence="6" key="1">
    <citation type="submission" date="2022-01" db="EMBL/GenBank/DDBJ databases">
        <title>Colwellia maritima, isolated from seawater.</title>
        <authorList>
            <person name="Kristyanto S."/>
            <person name="Jung J."/>
            <person name="Jeon C.O."/>
        </authorList>
    </citation>
    <scope>NUCLEOTIDE SEQUENCE</scope>
    <source>
        <strain evidence="6">MSW7</strain>
    </source>
</reference>
<evidence type="ECO:0000256" key="4">
    <source>
        <dbReference type="SAM" id="SignalP"/>
    </source>
</evidence>
<feature type="domain" description="GGDEF" evidence="5">
    <location>
        <begin position="836"/>
        <end position="970"/>
    </location>
</feature>
<dbReference type="SMART" id="SM00267">
    <property type="entry name" value="GGDEF"/>
    <property type="match status" value="1"/>
</dbReference>
<dbReference type="PROSITE" id="PS50887">
    <property type="entry name" value="GGDEF"/>
    <property type="match status" value="1"/>
</dbReference>